<gene>
    <name evidence="4" type="ORF">JCM19240_289</name>
</gene>
<keyword evidence="2" id="KW-1015">Disulfide bond</keyword>
<dbReference type="Pfam" id="PF13385">
    <property type="entry name" value="Laminin_G_3"/>
    <property type="match status" value="1"/>
</dbReference>
<protein>
    <submittedName>
        <fullName evidence="4">Putative biofilm-associated surface protein</fullName>
    </submittedName>
</protein>
<keyword evidence="5" id="KW-1185">Reference proteome</keyword>
<name>A0A090TX14_9VIBR</name>
<evidence type="ECO:0000256" key="2">
    <source>
        <dbReference type="ARBA" id="ARBA00023157"/>
    </source>
</evidence>
<feature type="domain" description="LamG-like jellyroll fold" evidence="3">
    <location>
        <begin position="359"/>
        <end position="505"/>
    </location>
</feature>
<dbReference type="SUPFAM" id="SSF49899">
    <property type="entry name" value="Concanavalin A-like lectins/glucanases"/>
    <property type="match status" value="1"/>
</dbReference>
<keyword evidence="1" id="KW-0732">Signal</keyword>
<comment type="caution">
    <text evidence="4">The sequence shown here is derived from an EMBL/GenBank/DDBJ whole genome shotgun (WGS) entry which is preliminary data.</text>
</comment>
<evidence type="ECO:0000313" key="5">
    <source>
        <dbReference type="Proteomes" id="UP000029224"/>
    </source>
</evidence>
<dbReference type="SMART" id="SM00560">
    <property type="entry name" value="LamGL"/>
    <property type="match status" value="1"/>
</dbReference>
<reference evidence="4 5" key="2">
    <citation type="submission" date="2014-09" db="EMBL/GenBank/DDBJ databases">
        <authorList>
            <consortium name="NBRP consortium"/>
            <person name="Sawabe T."/>
            <person name="Meirelles P."/>
            <person name="Nakanishi M."/>
            <person name="Sayaka M."/>
            <person name="Hattori M."/>
            <person name="Ohkuma M."/>
        </authorList>
    </citation>
    <scope>NUCLEOTIDE SEQUENCE [LARGE SCALE GENOMIC DNA]</scope>
    <source>
        <strain evidence="4 5">JCM 19240</strain>
    </source>
</reference>
<accession>A0A090TX14</accession>
<evidence type="ECO:0000256" key="1">
    <source>
        <dbReference type="ARBA" id="ARBA00022729"/>
    </source>
</evidence>
<evidence type="ECO:0000313" key="4">
    <source>
        <dbReference type="EMBL" id="GAL35442.1"/>
    </source>
</evidence>
<dbReference type="Gene3D" id="2.60.120.200">
    <property type="match status" value="1"/>
</dbReference>
<dbReference type="Proteomes" id="UP000029224">
    <property type="component" value="Unassembled WGS sequence"/>
</dbReference>
<dbReference type="InterPro" id="IPR006558">
    <property type="entry name" value="LamG-like"/>
</dbReference>
<proteinExistence type="predicted"/>
<evidence type="ECO:0000259" key="3">
    <source>
        <dbReference type="SMART" id="SM00560"/>
    </source>
</evidence>
<dbReference type="InterPro" id="IPR013320">
    <property type="entry name" value="ConA-like_dom_sf"/>
</dbReference>
<dbReference type="AlphaFoldDB" id="A0A090TX14"/>
<reference evidence="4 5" key="1">
    <citation type="submission" date="2014-09" db="EMBL/GenBank/DDBJ databases">
        <title>Vibrio maritimus JCM 19240. (C210) whole genome shotgun sequence.</title>
        <authorList>
            <person name="Sawabe T."/>
            <person name="Meirelles P."/>
            <person name="Nakanishi M."/>
            <person name="Sayaka M."/>
            <person name="Hattori M."/>
            <person name="Ohkuma M."/>
        </authorList>
    </citation>
    <scope>NUCLEOTIDE SEQUENCE [LARGE SCALE GENOMIC DNA]</scope>
    <source>
        <strain evidence="4 5">JCM 19240</strain>
    </source>
</reference>
<sequence>MTFTYYSDGINGVEYTDVEYIVESGELTLKKADVNLDLSGFDQSDAVGVKEAVSAANAEAGVNQSAQILDTLTTDTGELRLKLADSSTNATLESIGSGKLSADLILQYKDGAATGEGRDKASVSLFATSTSTDELFGEIILEAGVIKYRGEGVAGVSKGSIVETDGTYEHGKTLSIEAQWNKETKIFTFTINGEEFSGEVTDPTDVKVIAFRLGDDSATTDYELIVDNIVVTNIDENGDESIVFKDDFESYSVPHDLDENPYNSGTSEAIVISTGGDSVEPELGDFPISVHEFKFNSGDFTSDSGSDGTSVKWTGSAELSTTAGALGDDATAVSVIQPGPYGYAYYTSDADSGAEQIEGSFTLETVIKRRRANEKDVALIDWANTDNYLGYKLYIEGNDSGTKDTLKFKVYGGQVGGSDLSTEAVSDEAIANDTWYHITAVYDDATSLANVYLNGNEIASKSVDWELAKNASDKFILLGGSSGDDKNFDGTVDNIALWDVALTPTQIAERAAQFGLNDSH</sequence>
<organism evidence="4 5">
    <name type="scientific">Vibrio maritimus</name>
    <dbReference type="NCBI Taxonomy" id="990268"/>
    <lineage>
        <taxon>Bacteria</taxon>
        <taxon>Pseudomonadati</taxon>
        <taxon>Pseudomonadota</taxon>
        <taxon>Gammaproteobacteria</taxon>
        <taxon>Vibrionales</taxon>
        <taxon>Vibrionaceae</taxon>
        <taxon>Vibrio</taxon>
    </lineage>
</organism>
<dbReference type="EMBL" id="BBMT01000007">
    <property type="protein sequence ID" value="GAL35442.1"/>
    <property type="molecule type" value="Genomic_DNA"/>
</dbReference>